<organism evidence="2 3">
    <name type="scientific">Nakamurella aerolata</name>
    <dbReference type="NCBI Taxonomy" id="1656892"/>
    <lineage>
        <taxon>Bacteria</taxon>
        <taxon>Bacillati</taxon>
        <taxon>Actinomycetota</taxon>
        <taxon>Actinomycetes</taxon>
        <taxon>Nakamurellales</taxon>
        <taxon>Nakamurellaceae</taxon>
        <taxon>Nakamurella</taxon>
    </lineage>
</organism>
<proteinExistence type="predicted"/>
<evidence type="ECO:0000313" key="2">
    <source>
        <dbReference type="EMBL" id="NNG34834.1"/>
    </source>
</evidence>
<sequence length="493" mass="51302">MTNPEFEQALTRAQLAQRGLNRRRFLSFAGLGAGSIALAACGGPSTASSSSSTSTAGPAAAGAGAPAGSSGAGSSAGSSAGSAGDAAEFAGVKPASTITFWSNHPGDSADVENEIIKAFNASGAGVTVKLVTAGSNYEEIATKFQAAQQAKKGLPDLLVLSDVWWFRYRMSQSILPLNNVLAAAELDTAAYREGLIKDYQYGGEQWAVPFARSTPLFYYNKEHWKKAGLEDRAPKTWQEFAEWAVKLQAAGTGAQNAFQLPALADYAGWTFQNNLWGEGGGWSKEGTFDITCADKESVQALQFLQDAVYKGKWSGVSSKSATDDLSAGAVSATLGSTGSLVGVQKAAKFDLGVGFLPGGSVSQSPVCPTGGSGLGITASVPKENQLAAAMFIKFATNPENTVKFAQATGYLPVRTDADISGLVKANPLAKTAIDQLAVTRVQDNARVFIPGADQEMAKACAAILTQQASVQQSMDGLKAKLEQMYASDVEPNL</sequence>
<dbReference type="InterPro" id="IPR006059">
    <property type="entry name" value="SBP"/>
</dbReference>
<dbReference type="CDD" id="cd14748">
    <property type="entry name" value="PBP2_UgpB"/>
    <property type="match status" value="1"/>
</dbReference>
<dbReference type="Gene3D" id="3.40.190.10">
    <property type="entry name" value="Periplasmic binding protein-like II"/>
    <property type="match status" value="1"/>
</dbReference>
<evidence type="ECO:0000256" key="1">
    <source>
        <dbReference type="SAM" id="MobiDB-lite"/>
    </source>
</evidence>
<accession>A0A849A1C0</accession>
<feature type="region of interest" description="Disordered" evidence="1">
    <location>
        <begin position="47"/>
        <end position="78"/>
    </location>
</feature>
<keyword evidence="3" id="KW-1185">Reference proteome</keyword>
<comment type="caution">
    <text evidence="2">The sequence shown here is derived from an EMBL/GenBank/DDBJ whole genome shotgun (WGS) entry which is preliminary data.</text>
</comment>
<evidence type="ECO:0000313" key="3">
    <source>
        <dbReference type="Proteomes" id="UP000562984"/>
    </source>
</evidence>
<dbReference type="EMBL" id="JABEND010000002">
    <property type="protein sequence ID" value="NNG34834.1"/>
    <property type="molecule type" value="Genomic_DNA"/>
</dbReference>
<dbReference type="SUPFAM" id="SSF53850">
    <property type="entry name" value="Periplasmic binding protein-like II"/>
    <property type="match status" value="1"/>
</dbReference>
<reference evidence="2 3" key="1">
    <citation type="submission" date="2020-05" db="EMBL/GenBank/DDBJ databases">
        <title>Nakamurella sp. DB0629 isolated from air conditioner.</title>
        <authorList>
            <person name="Kim D.H."/>
            <person name="Kim D.-U."/>
        </authorList>
    </citation>
    <scope>NUCLEOTIDE SEQUENCE [LARGE SCALE GENOMIC DNA]</scope>
    <source>
        <strain evidence="2 3">DB0629</strain>
    </source>
</reference>
<dbReference type="RefSeq" id="WP_171198506.1">
    <property type="nucleotide sequence ID" value="NZ_JABEND010000002.1"/>
</dbReference>
<dbReference type="PROSITE" id="PS51318">
    <property type="entry name" value="TAT"/>
    <property type="match status" value="1"/>
</dbReference>
<dbReference type="AlphaFoldDB" id="A0A849A1C0"/>
<gene>
    <name evidence="2" type="ORF">HKD39_03690</name>
</gene>
<dbReference type="Pfam" id="PF13416">
    <property type="entry name" value="SBP_bac_8"/>
    <property type="match status" value="1"/>
</dbReference>
<dbReference type="Proteomes" id="UP000562984">
    <property type="component" value="Unassembled WGS sequence"/>
</dbReference>
<protein>
    <submittedName>
        <fullName evidence="2">ABC transporter substrate-binding protein</fullName>
    </submittedName>
</protein>
<dbReference type="InterPro" id="IPR050490">
    <property type="entry name" value="Bact_solute-bd_prot1"/>
</dbReference>
<dbReference type="PANTHER" id="PTHR43649:SF30">
    <property type="entry name" value="ABC TRANSPORTER SUBSTRATE-BINDING PROTEIN"/>
    <property type="match status" value="1"/>
</dbReference>
<dbReference type="PANTHER" id="PTHR43649">
    <property type="entry name" value="ARABINOSE-BINDING PROTEIN-RELATED"/>
    <property type="match status" value="1"/>
</dbReference>
<dbReference type="InterPro" id="IPR006311">
    <property type="entry name" value="TAT_signal"/>
</dbReference>
<name>A0A849A1C0_9ACTN</name>